<feature type="binding site" evidence="7">
    <location>
        <begin position="102"/>
        <end position="104"/>
    </location>
    <ligand>
        <name>substrate</name>
    </ligand>
</feature>
<dbReference type="GO" id="GO:0004451">
    <property type="term" value="F:isocitrate lyase activity"/>
    <property type="evidence" value="ECO:0007669"/>
    <property type="project" value="UniProtKB-EC"/>
</dbReference>
<dbReference type="InterPro" id="IPR040442">
    <property type="entry name" value="Pyrv_kinase-like_dom_sf"/>
</dbReference>
<dbReference type="STRING" id="670386.D3BEZ2"/>
<feature type="binding site" evidence="8">
    <location>
        <position position="164"/>
    </location>
    <ligand>
        <name>Mg(2+)</name>
        <dbReference type="ChEBI" id="CHEBI:18420"/>
    </ligand>
</feature>
<dbReference type="GO" id="GO:0006097">
    <property type="term" value="P:glyoxylate cycle"/>
    <property type="evidence" value="ECO:0007669"/>
    <property type="project" value="UniProtKB-KW"/>
</dbReference>
<dbReference type="InParanoid" id="D3BEZ2"/>
<dbReference type="PROSITE" id="PS00161">
    <property type="entry name" value="ISOCITRATE_LYASE"/>
    <property type="match status" value="1"/>
</dbReference>
<feature type="compositionally biased region" description="Polar residues" evidence="9">
    <location>
        <begin position="454"/>
        <end position="466"/>
    </location>
</feature>
<feature type="active site" description="Proton acceptor" evidence="6">
    <location>
        <position position="202"/>
    </location>
</feature>
<evidence type="ECO:0000256" key="2">
    <source>
        <dbReference type="ARBA" id="ARBA00012909"/>
    </source>
</evidence>
<feature type="binding site" evidence="7">
    <location>
        <position position="239"/>
    </location>
    <ligand>
        <name>substrate</name>
    </ligand>
</feature>
<comment type="caution">
    <text evidence="10">The sequence shown here is derived from an EMBL/GenBank/DDBJ whole genome shotgun (WGS) entry which is preliminary data.</text>
</comment>
<dbReference type="NCBIfam" id="NF011645">
    <property type="entry name" value="PRK15063.1"/>
    <property type="match status" value="1"/>
</dbReference>
<dbReference type="GO" id="GO:0046872">
    <property type="term" value="F:metal ion binding"/>
    <property type="evidence" value="ECO:0007669"/>
    <property type="project" value="UniProtKB-KW"/>
</dbReference>
<dbReference type="OMA" id="YVSGWQV"/>
<dbReference type="Gene3D" id="3.20.20.60">
    <property type="entry name" value="Phosphoenolpyruvate-binding domains"/>
    <property type="match status" value="1"/>
</dbReference>
<gene>
    <name evidence="10" type="ORF">PPL_07308</name>
</gene>
<dbReference type="FunCoup" id="D3BEZ2">
    <property type="interactions" value="89"/>
</dbReference>
<dbReference type="InterPro" id="IPR039556">
    <property type="entry name" value="ICL/PEPM"/>
</dbReference>
<keyword evidence="8" id="KW-0460">Magnesium</keyword>
<evidence type="ECO:0000256" key="8">
    <source>
        <dbReference type="PIRSR" id="PIRSR001362-3"/>
    </source>
</evidence>
<evidence type="ECO:0000313" key="10">
    <source>
        <dbReference type="EMBL" id="EFA80473.1"/>
    </source>
</evidence>
<reference evidence="10 11" key="1">
    <citation type="journal article" date="2011" name="Genome Res.">
        <title>Phylogeny-wide analysis of social amoeba genomes highlights ancient origins for complex intercellular communication.</title>
        <authorList>
            <person name="Heidel A.J."/>
            <person name="Lawal H.M."/>
            <person name="Felder M."/>
            <person name="Schilde C."/>
            <person name="Helps N.R."/>
            <person name="Tunggal B."/>
            <person name="Rivero F."/>
            <person name="John U."/>
            <person name="Schleicher M."/>
            <person name="Eichinger L."/>
            <person name="Platzer M."/>
            <person name="Noegel A.A."/>
            <person name="Schaap P."/>
            <person name="Gloeckner G."/>
        </authorList>
    </citation>
    <scope>NUCLEOTIDE SEQUENCE [LARGE SCALE GENOMIC DNA]</scope>
    <source>
        <strain evidence="11">ATCC 26659 / Pp 5 / PN500</strain>
    </source>
</reference>
<evidence type="ECO:0000313" key="11">
    <source>
        <dbReference type="Proteomes" id="UP000001396"/>
    </source>
</evidence>
<dbReference type="NCBIfam" id="TIGR01346">
    <property type="entry name" value="isocit_lyase"/>
    <property type="match status" value="1"/>
</dbReference>
<organism evidence="10 11">
    <name type="scientific">Heterostelium pallidum (strain ATCC 26659 / Pp 5 / PN500)</name>
    <name type="common">Cellular slime mold</name>
    <name type="synonym">Polysphondylium pallidum</name>
    <dbReference type="NCBI Taxonomy" id="670386"/>
    <lineage>
        <taxon>Eukaryota</taxon>
        <taxon>Amoebozoa</taxon>
        <taxon>Evosea</taxon>
        <taxon>Eumycetozoa</taxon>
        <taxon>Dictyostelia</taxon>
        <taxon>Acytosteliales</taxon>
        <taxon>Acytosteliaceae</taxon>
        <taxon>Heterostelium</taxon>
    </lineage>
</organism>
<keyword evidence="11" id="KW-1185">Reference proteome</keyword>
<sequence length="466" mass="52240">MEMDSKNNTQLIKDRMREEAKLLQKEWDTNPRWKGVQRDYTAEEVVRLRGSFREEYTIAHKGAEKLWEMLNDKNSFVPALGSLTGNQAVQMVRSGLKSIYLSGWQTAADNNTSGQMYPDQSLYAVNSVPELVRRINNALRRRDQIEWSEGNLEHSYLPTPIVADAEAGFGGPLNAFELMKSMIEAGASGVHWEDQLASEKKCGHMGGKVCIPTSQHIRTLTAARLAADVMGTPTIIVARTDSLGANLLTTDIDSRDKKHLNGKRTIEGYFEVNKGIEVAIDRALAYAPYADLLWMETSTPNIELAKKFAEGIHAKYPGKLLAYNCSPSFHWKQHLSSEQIATFQQDLSKLGYKFQFITLAGFHALNLSMFELAHEYVSKGMTAYVKLQEKEFSLEKMGYTATRHQREVGTGYFDNVSQVISGGKSSTLALVGSTEEEQFDEHHVESHKKKKVEQPSNGHHSTTAQV</sequence>
<feature type="binding site" evidence="7">
    <location>
        <begin position="203"/>
        <end position="204"/>
    </location>
    <ligand>
        <name>substrate</name>
    </ligand>
</feature>
<comment type="pathway">
    <text evidence="1">Carbohydrate metabolism; glyoxylate cycle; (S)-malate from isocitrate: step 1/2.</text>
</comment>
<keyword evidence="5 10" id="KW-0456">Lyase</keyword>
<dbReference type="GeneID" id="31362789"/>
<feature type="region of interest" description="Disordered" evidence="9">
    <location>
        <begin position="432"/>
        <end position="466"/>
    </location>
</feature>
<keyword evidence="8" id="KW-0479">Metal-binding</keyword>
<evidence type="ECO:0000256" key="6">
    <source>
        <dbReference type="PIRSR" id="PIRSR001362-1"/>
    </source>
</evidence>
<feature type="binding site" evidence="7">
    <location>
        <begin position="324"/>
        <end position="328"/>
    </location>
    <ligand>
        <name>substrate</name>
    </ligand>
</feature>
<dbReference type="InterPro" id="IPR006254">
    <property type="entry name" value="Isocitrate_lyase"/>
</dbReference>
<dbReference type="PANTHER" id="PTHR21631">
    <property type="entry name" value="ISOCITRATE LYASE/MALATE SYNTHASE"/>
    <property type="match status" value="1"/>
</dbReference>
<keyword evidence="4" id="KW-0816">Tricarboxylic acid cycle</keyword>
<dbReference type="FunFam" id="3.20.20.60:FF:000005">
    <property type="entry name" value="Isocitrate lyase"/>
    <property type="match status" value="1"/>
</dbReference>
<evidence type="ECO:0000256" key="4">
    <source>
        <dbReference type="ARBA" id="ARBA00022532"/>
    </source>
</evidence>
<dbReference type="PANTHER" id="PTHR21631:SF3">
    <property type="entry name" value="BIFUNCTIONAL GLYOXYLATE CYCLE PROTEIN"/>
    <property type="match status" value="1"/>
</dbReference>
<keyword evidence="3" id="KW-0329">Glyoxylate bypass</keyword>
<dbReference type="AlphaFoldDB" id="D3BEZ2"/>
<evidence type="ECO:0000256" key="3">
    <source>
        <dbReference type="ARBA" id="ARBA00022435"/>
    </source>
</evidence>
<dbReference type="EMBL" id="ADBJ01000031">
    <property type="protein sequence ID" value="EFA80473.1"/>
    <property type="molecule type" value="Genomic_DNA"/>
</dbReference>
<dbReference type="EC" id="4.1.3.1" evidence="2"/>
<evidence type="ECO:0000256" key="7">
    <source>
        <dbReference type="PIRSR" id="PIRSR001362-2"/>
    </source>
</evidence>
<dbReference type="PIRSF" id="PIRSF001362">
    <property type="entry name" value="Isocit_lyase"/>
    <property type="match status" value="1"/>
</dbReference>
<name>D3BEZ2_HETP5</name>
<dbReference type="RefSeq" id="XP_020432593.1">
    <property type="nucleotide sequence ID" value="XM_020578145.1"/>
</dbReference>
<protein>
    <recommendedName>
        <fullName evidence="2">isocitrate lyase</fullName>
        <ecNumber evidence="2">4.1.3.1</ecNumber>
    </recommendedName>
</protein>
<dbReference type="CDD" id="cd00377">
    <property type="entry name" value="ICL_PEPM"/>
    <property type="match status" value="1"/>
</dbReference>
<dbReference type="SUPFAM" id="SSF51621">
    <property type="entry name" value="Phosphoenolpyruvate/pyruvate domain"/>
    <property type="match status" value="1"/>
</dbReference>
<dbReference type="InterPro" id="IPR015813">
    <property type="entry name" value="Pyrv/PenolPyrv_kinase-like_dom"/>
</dbReference>
<feature type="binding site" evidence="7">
    <location>
        <position position="358"/>
    </location>
    <ligand>
        <name>substrate</name>
    </ligand>
</feature>
<dbReference type="GO" id="GO:0006099">
    <property type="term" value="P:tricarboxylic acid cycle"/>
    <property type="evidence" value="ECO:0007669"/>
    <property type="project" value="UniProtKB-KW"/>
</dbReference>
<evidence type="ECO:0000256" key="5">
    <source>
        <dbReference type="ARBA" id="ARBA00023239"/>
    </source>
</evidence>
<dbReference type="InterPro" id="IPR018523">
    <property type="entry name" value="Isocitrate_lyase_ph_CS"/>
</dbReference>
<dbReference type="Pfam" id="PF00463">
    <property type="entry name" value="ICL"/>
    <property type="match status" value="2"/>
</dbReference>
<evidence type="ECO:0000256" key="9">
    <source>
        <dbReference type="SAM" id="MobiDB-lite"/>
    </source>
</evidence>
<proteinExistence type="predicted"/>
<evidence type="ECO:0000256" key="1">
    <source>
        <dbReference type="ARBA" id="ARBA00004793"/>
    </source>
</evidence>
<comment type="cofactor">
    <cofactor evidence="8">
        <name>Mg(2+)</name>
        <dbReference type="ChEBI" id="CHEBI:18420"/>
    </cofactor>
    <text evidence="8">Can also use Mn(2+) ion.</text>
</comment>
<dbReference type="Proteomes" id="UP000001396">
    <property type="component" value="Unassembled WGS sequence"/>
</dbReference>
<accession>D3BEZ2</accession>